<dbReference type="SUPFAM" id="SSF53822">
    <property type="entry name" value="Periplasmic binding protein-like I"/>
    <property type="match status" value="1"/>
</dbReference>
<evidence type="ECO:0000256" key="1">
    <source>
        <dbReference type="ARBA" id="ARBA00023015"/>
    </source>
</evidence>
<dbReference type="Pfam" id="PF00532">
    <property type="entry name" value="Peripla_BP_1"/>
    <property type="match status" value="1"/>
</dbReference>
<dbReference type="InterPro" id="IPR028082">
    <property type="entry name" value="Peripla_BP_I"/>
</dbReference>
<dbReference type="GO" id="GO:0000976">
    <property type="term" value="F:transcription cis-regulatory region binding"/>
    <property type="evidence" value="ECO:0007669"/>
    <property type="project" value="TreeGrafter"/>
</dbReference>
<dbReference type="Gene3D" id="3.40.50.2300">
    <property type="match status" value="2"/>
</dbReference>
<dbReference type="Proteomes" id="UP000502331">
    <property type="component" value="Chromosome"/>
</dbReference>
<keyword evidence="3" id="KW-0804">Transcription</keyword>
<evidence type="ECO:0000313" key="5">
    <source>
        <dbReference type="EMBL" id="QIV87171.1"/>
    </source>
</evidence>
<dbReference type="Pfam" id="PF00356">
    <property type="entry name" value="LacI"/>
    <property type="match status" value="1"/>
</dbReference>
<organism evidence="5 6">
    <name type="scientific">Glutamicibacter mishrai</name>
    <dbReference type="NCBI Taxonomy" id="1775880"/>
    <lineage>
        <taxon>Bacteria</taxon>
        <taxon>Bacillati</taxon>
        <taxon>Actinomycetota</taxon>
        <taxon>Actinomycetes</taxon>
        <taxon>Micrococcales</taxon>
        <taxon>Micrococcaceae</taxon>
        <taxon>Glutamicibacter</taxon>
    </lineage>
</organism>
<dbReference type="PANTHER" id="PTHR30146:SF153">
    <property type="entry name" value="LACTOSE OPERON REPRESSOR"/>
    <property type="match status" value="1"/>
</dbReference>
<dbReference type="GO" id="GO:0003700">
    <property type="term" value="F:DNA-binding transcription factor activity"/>
    <property type="evidence" value="ECO:0007669"/>
    <property type="project" value="TreeGrafter"/>
</dbReference>
<dbReference type="CDD" id="cd06267">
    <property type="entry name" value="PBP1_LacI_sugar_binding-like"/>
    <property type="match status" value="1"/>
</dbReference>
<accession>A0A6H0SKT4</accession>
<name>A0A6H0SKT4_9MICC</name>
<evidence type="ECO:0000313" key="6">
    <source>
        <dbReference type="Proteomes" id="UP000502331"/>
    </source>
</evidence>
<evidence type="ECO:0000259" key="4">
    <source>
        <dbReference type="PROSITE" id="PS50932"/>
    </source>
</evidence>
<keyword evidence="2" id="KW-0238">DNA-binding</keyword>
<dbReference type="RefSeq" id="WP_022874445.1">
    <property type="nucleotide sequence ID" value="NZ_CP032549.1"/>
</dbReference>
<gene>
    <name evidence="5" type="ORF">D3791_08525</name>
</gene>
<dbReference type="SMART" id="SM00354">
    <property type="entry name" value="HTH_LACI"/>
    <property type="match status" value="1"/>
</dbReference>
<dbReference type="Gene3D" id="1.10.260.40">
    <property type="entry name" value="lambda repressor-like DNA-binding domains"/>
    <property type="match status" value="1"/>
</dbReference>
<keyword evidence="1" id="KW-0805">Transcription regulation</keyword>
<keyword evidence="6" id="KW-1185">Reference proteome</keyword>
<sequence>MAIRLTDVANEAGVSLATASRVLNGSARKPAAEISDKVRAAAEKLGYFPNAQAQALARASTKLIGLVVRDIADPYFSTIARGVQRGLGDSGTQLLLASTDSEPEREIEAVRAFMSQRTDAIILSGSRGQSEDDGLLKLIENYQENGGQVVVIGQPLASTGGIQVDNETTSENLAGELIRAGHRKFVVLAGDENLLTSRHRAQGFLSKLKRTGLAAVDVFHGAFSREGAYMAMSDYLRVRKPEEADQQVCVFCVSDVMALGAIRAVRESGLRVPEDIAVVGFDDIPTLEDVTPSISTARLPLEEIGRWAGEMVLSHGDARKMVVTGTPVLRDSSRLHSDNR</sequence>
<dbReference type="PROSITE" id="PS00356">
    <property type="entry name" value="HTH_LACI_1"/>
    <property type="match status" value="1"/>
</dbReference>
<dbReference type="SUPFAM" id="SSF47413">
    <property type="entry name" value="lambda repressor-like DNA-binding domains"/>
    <property type="match status" value="1"/>
</dbReference>
<dbReference type="CDD" id="cd01392">
    <property type="entry name" value="HTH_LacI"/>
    <property type="match status" value="1"/>
</dbReference>
<protein>
    <submittedName>
        <fullName evidence="5">LacI family transcriptional regulator</fullName>
    </submittedName>
</protein>
<dbReference type="PANTHER" id="PTHR30146">
    <property type="entry name" value="LACI-RELATED TRANSCRIPTIONAL REPRESSOR"/>
    <property type="match status" value="1"/>
</dbReference>
<dbReference type="InterPro" id="IPR001761">
    <property type="entry name" value="Peripla_BP/Lac1_sug-bd_dom"/>
</dbReference>
<evidence type="ECO:0000256" key="2">
    <source>
        <dbReference type="ARBA" id="ARBA00023125"/>
    </source>
</evidence>
<reference evidence="5 6" key="1">
    <citation type="submission" date="2018-09" db="EMBL/GenBank/DDBJ databases">
        <title>Glutamicibacter mishrai S5-52T (LMG 29155T = KCTC 39846T).</title>
        <authorList>
            <person name="Das S.K."/>
        </authorList>
    </citation>
    <scope>NUCLEOTIDE SEQUENCE [LARGE SCALE GENOMIC DNA]</scope>
    <source>
        <strain evidence="5 6">S5-52</strain>
    </source>
</reference>
<dbReference type="AlphaFoldDB" id="A0A6H0SKT4"/>
<feature type="domain" description="HTH lacI-type" evidence="4">
    <location>
        <begin position="3"/>
        <end position="58"/>
    </location>
</feature>
<dbReference type="InterPro" id="IPR010982">
    <property type="entry name" value="Lambda_DNA-bd_dom_sf"/>
</dbReference>
<evidence type="ECO:0000256" key="3">
    <source>
        <dbReference type="ARBA" id="ARBA00023163"/>
    </source>
</evidence>
<dbReference type="PROSITE" id="PS50932">
    <property type="entry name" value="HTH_LACI_2"/>
    <property type="match status" value="1"/>
</dbReference>
<proteinExistence type="predicted"/>
<dbReference type="EMBL" id="CP032549">
    <property type="protein sequence ID" value="QIV87171.1"/>
    <property type="molecule type" value="Genomic_DNA"/>
</dbReference>
<dbReference type="InterPro" id="IPR000843">
    <property type="entry name" value="HTH_LacI"/>
</dbReference>